<dbReference type="PANTHER" id="PTHR31459">
    <property type="match status" value="1"/>
</dbReference>
<dbReference type="InterPro" id="IPR004864">
    <property type="entry name" value="LEA_2"/>
</dbReference>
<dbReference type="OrthoDB" id="1883584at2759"/>
<reference evidence="3 4" key="1">
    <citation type="journal article" date="2018" name="Cell">
        <title>The Chara Genome: Secondary Complexity and Implications for Plant Terrestrialization.</title>
        <authorList>
            <person name="Nishiyama T."/>
            <person name="Sakayama H."/>
            <person name="Vries J.D."/>
            <person name="Buschmann H."/>
            <person name="Saint-Marcoux D."/>
            <person name="Ullrich K.K."/>
            <person name="Haas F.B."/>
            <person name="Vanderstraeten L."/>
            <person name="Becker D."/>
            <person name="Lang D."/>
            <person name="Vosolsobe S."/>
            <person name="Rombauts S."/>
            <person name="Wilhelmsson P.K.I."/>
            <person name="Janitza P."/>
            <person name="Kern R."/>
            <person name="Heyl A."/>
            <person name="Rumpler F."/>
            <person name="Villalobos L.I.A.C."/>
            <person name="Clay J.M."/>
            <person name="Skokan R."/>
            <person name="Toyoda A."/>
            <person name="Suzuki Y."/>
            <person name="Kagoshima H."/>
            <person name="Schijlen E."/>
            <person name="Tajeshwar N."/>
            <person name="Catarino B."/>
            <person name="Hetherington A.J."/>
            <person name="Saltykova A."/>
            <person name="Bonnot C."/>
            <person name="Breuninger H."/>
            <person name="Symeonidi A."/>
            <person name="Radhakrishnan G.V."/>
            <person name="Van Nieuwerburgh F."/>
            <person name="Deforce D."/>
            <person name="Chang C."/>
            <person name="Karol K.G."/>
            <person name="Hedrich R."/>
            <person name="Ulvskov P."/>
            <person name="Glockner G."/>
            <person name="Delwiche C.F."/>
            <person name="Petrasek J."/>
            <person name="Van de Peer Y."/>
            <person name="Friml J."/>
            <person name="Beilby M."/>
            <person name="Dolan L."/>
            <person name="Kohara Y."/>
            <person name="Sugano S."/>
            <person name="Fujiyama A."/>
            <person name="Delaux P.-M."/>
            <person name="Quint M."/>
            <person name="TheiBen G."/>
            <person name="Hagemann M."/>
            <person name="Harholt J."/>
            <person name="Dunand C."/>
            <person name="Zachgo S."/>
            <person name="Langdale J."/>
            <person name="Maumus F."/>
            <person name="Straeten D.V.D."/>
            <person name="Gould S.B."/>
            <person name="Rensing S.A."/>
        </authorList>
    </citation>
    <scope>NUCLEOTIDE SEQUENCE [LARGE SCALE GENOMIC DNA]</scope>
    <source>
        <strain evidence="3 4">S276</strain>
    </source>
</reference>
<dbReference type="SMART" id="SM00769">
    <property type="entry name" value="WHy"/>
    <property type="match status" value="2"/>
</dbReference>
<feature type="domain" description="Water stress and hypersensitive response" evidence="2">
    <location>
        <begin position="145"/>
        <end position="262"/>
    </location>
</feature>
<dbReference type="AlphaFoldDB" id="A0A388LR72"/>
<dbReference type="STRING" id="69332.A0A388LR72"/>
<evidence type="ECO:0000259" key="2">
    <source>
        <dbReference type="SMART" id="SM00769"/>
    </source>
</evidence>
<dbReference type="Pfam" id="PF03168">
    <property type="entry name" value="LEA_2"/>
    <property type="match status" value="2"/>
</dbReference>
<dbReference type="OMA" id="PFLLIYD"/>
<keyword evidence="4" id="KW-1185">Reference proteome</keyword>
<evidence type="ECO:0000256" key="1">
    <source>
        <dbReference type="ARBA" id="ARBA00005960"/>
    </source>
</evidence>
<dbReference type="Proteomes" id="UP000265515">
    <property type="component" value="Unassembled WGS sequence"/>
</dbReference>
<dbReference type="GO" id="GO:0009269">
    <property type="term" value="P:response to desiccation"/>
    <property type="evidence" value="ECO:0007669"/>
    <property type="project" value="InterPro"/>
</dbReference>
<dbReference type="PANTHER" id="PTHR31459:SF2">
    <property type="entry name" value="OS03G0843300 PROTEIN"/>
    <property type="match status" value="1"/>
</dbReference>
<dbReference type="InterPro" id="IPR013990">
    <property type="entry name" value="WHy-dom"/>
</dbReference>
<dbReference type="EMBL" id="BFEA01000492">
    <property type="protein sequence ID" value="GBG84814.1"/>
    <property type="molecule type" value="Genomic_DNA"/>
</dbReference>
<gene>
    <name evidence="3" type="ORF">CBR_g39190</name>
</gene>
<organism evidence="3 4">
    <name type="scientific">Chara braunii</name>
    <name type="common">Braun's stonewort</name>
    <dbReference type="NCBI Taxonomy" id="69332"/>
    <lineage>
        <taxon>Eukaryota</taxon>
        <taxon>Viridiplantae</taxon>
        <taxon>Streptophyta</taxon>
        <taxon>Charophyceae</taxon>
        <taxon>Charales</taxon>
        <taxon>Characeae</taxon>
        <taxon>Chara</taxon>
    </lineage>
</organism>
<protein>
    <recommendedName>
        <fullName evidence="2">Water stress and hypersensitive response domain-containing protein</fullName>
    </recommendedName>
</protein>
<dbReference type="Gramene" id="GBG84814">
    <property type="protein sequence ID" value="GBG84814"/>
    <property type="gene ID" value="CBR_g39190"/>
</dbReference>
<accession>A0A388LR72</accession>
<comment type="caution">
    <text evidence="3">The sequence shown here is derived from an EMBL/GenBank/DDBJ whole genome shotgun (WGS) entry which is preliminary data.</text>
</comment>
<comment type="similarity">
    <text evidence="1">Belongs to the LEA type 2 family.</text>
</comment>
<dbReference type="InterPro" id="IPR045043">
    <property type="entry name" value="Lea14-like"/>
</dbReference>
<sequence>MASILKKIGEAFTFGKPTADFKGMKIPHISTKDIKLVFHIEVKNPNPIPIPLCDIVYKIVINDREFVKGTSPDAGTLHSHDSKVIDIGVDLVFKDIRDTFTDLQPGSMVNYLLRATFLVDIPVFGRFEIPIDHDGEFPMPAIPDIDVDEIDWVDLSFTETKAVAYVKLENLNKFTMKIKTFEYKLYLTDDLISEGMMDPSMGLAEKEVTRLTVPFTFRPKDMGRAIWDIIRGHESGYTLEGKVTVESPFGPIELPFKKGGATTLKKARSTDEETVKEEAEKSAAAAAADRFFDDCVTEDGEEVRQDTGESPRVLTLRGGYDGYLAIGGGYDGYLAIGGGYERLFDDGDTEDGEEVRQEQKRVHMFLL</sequence>
<proteinExistence type="inferred from homology"/>
<evidence type="ECO:0000313" key="3">
    <source>
        <dbReference type="EMBL" id="GBG84814.1"/>
    </source>
</evidence>
<feature type="domain" description="Water stress and hypersensitive response" evidence="2">
    <location>
        <begin position="19"/>
        <end position="136"/>
    </location>
</feature>
<name>A0A388LR72_CHABU</name>
<dbReference type="GO" id="GO:0005829">
    <property type="term" value="C:cytosol"/>
    <property type="evidence" value="ECO:0007669"/>
    <property type="project" value="TreeGrafter"/>
</dbReference>
<dbReference type="Gene3D" id="2.60.40.1820">
    <property type="match status" value="2"/>
</dbReference>
<evidence type="ECO:0000313" key="4">
    <source>
        <dbReference type="Proteomes" id="UP000265515"/>
    </source>
</evidence>
<dbReference type="SUPFAM" id="SSF117070">
    <property type="entry name" value="LEA14-like"/>
    <property type="match status" value="2"/>
</dbReference>